<evidence type="ECO:0000256" key="6">
    <source>
        <dbReference type="ARBA" id="ARBA00038255"/>
    </source>
</evidence>
<evidence type="ECO:0000313" key="8">
    <source>
        <dbReference type="EnsemblMetazoa" id="PPA34880.1"/>
    </source>
</evidence>
<keyword evidence="2" id="KW-0963">Cytoplasm</keyword>
<dbReference type="InterPro" id="IPR036322">
    <property type="entry name" value="WD40_repeat_dom_sf"/>
</dbReference>
<accession>A0A2A6C6E3</accession>
<dbReference type="SMART" id="SM00320">
    <property type="entry name" value="WD40"/>
    <property type="match status" value="5"/>
</dbReference>
<dbReference type="PANTHER" id="PTHR14344">
    <property type="entry name" value="WD REPEAT PROTEIN"/>
    <property type="match status" value="1"/>
</dbReference>
<accession>A0A8R1YVV9</accession>
<dbReference type="PANTHER" id="PTHR14344:SF3">
    <property type="entry name" value="WD REPEAT-CONTAINING PROTEIN 6"/>
    <property type="match status" value="1"/>
</dbReference>
<evidence type="ECO:0000256" key="5">
    <source>
        <dbReference type="ARBA" id="ARBA00022737"/>
    </source>
</evidence>
<dbReference type="GO" id="GO:0005737">
    <property type="term" value="C:cytoplasm"/>
    <property type="evidence" value="ECO:0000318"/>
    <property type="project" value="GO_Central"/>
</dbReference>
<comment type="subcellular location">
    <subcellularLocation>
        <location evidence="1">Cytoplasm</location>
    </subcellularLocation>
</comment>
<dbReference type="Gene3D" id="2.130.10.10">
    <property type="entry name" value="YVTN repeat-like/Quinoprotein amine dehydrogenase"/>
    <property type="match status" value="2"/>
</dbReference>
<evidence type="ECO:0000256" key="3">
    <source>
        <dbReference type="ARBA" id="ARBA00022574"/>
    </source>
</evidence>
<dbReference type="EnsemblMetazoa" id="PPA34880.1">
    <property type="protein sequence ID" value="PPA34880.1"/>
    <property type="gene ID" value="WBGene00273249"/>
</dbReference>
<dbReference type="InterPro" id="IPR015943">
    <property type="entry name" value="WD40/YVTN_repeat-like_dom_sf"/>
</dbReference>
<keyword evidence="9" id="KW-1185">Reference proteome</keyword>
<keyword evidence="5" id="KW-0677">Repeat</keyword>
<dbReference type="AlphaFoldDB" id="A0A2A6C6E3"/>
<evidence type="ECO:0000256" key="2">
    <source>
        <dbReference type="ARBA" id="ARBA00022490"/>
    </source>
</evidence>
<name>A0A2A6C6E3_PRIPA</name>
<reference evidence="9" key="1">
    <citation type="journal article" date="2008" name="Nat. Genet.">
        <title>The Pristionchus pacificus genome provides a unique perspective on nematode lifestyle and parasitism.</title>
        <authorList>
            <person name="Dieterich C."/>
            <person name="Clifton S.W."/>
            <person name="Schuster L.N."/>
            <person name="Chinwalla A."/>
            <person name="Delehaunty K."/>
            <person name="Dinkelacker I."/>
            <person name="Fulton L."/>
            <person name="Fulton R."/>
            <person name="Godfrey J."/>
            <person name="Minx P."/>
            <person name="Mitreva M."/>
            <person name="Roeseler W."/>
            <person name="Tian H."/>
            <person name="Witte H."/>
            <person name="Yang S.P."/>
            <person name="Wilson R.K."/>
            <person name="Sommer R.J."/>
        </authorList>
    </citation>
    <scope>NUCLEOTIDE SEQUENCE [LARGE SCALE GENOMIC DNA]</scope>
    <source>
        <strain evidence="9">PS312</strain>
    </source>
</reference>
<dbReference type="Proteomes" id="UP000005239">
    <property type="component" value="Unassembled WGS sequence"/>
</dbReference>
<evidence type="ECO:0000256" key="1">
    <source>
        <dbReference type="ARBA" id="ARBA00004496"/>
    </source>
</evidence>
<reference evidence="8" key="2">
    <citation type="submission" date="2022-06" db="UniProtKB">
        <authorList>
            <consortium name="EnsemblMetazoa"/>
        </authorList>
    </citation>
    <scope>IDENTIFICATION</scope>
    <source>
        <strain evidence="8">PS312</strain>
    </source>
</reference>
<evidence type="ECO:0000256" key="7">
    <source>
        <dbReference type="ARBA" id="ARBA00040154"/>
    </source>
</evidence>
<sequence length="1040" mass="114340">MSSSISLLQLPRLCIWTSQGKEDGRVISGVGPHLEVYSLQRASGAYRLLSRTTVFGHCGRPVMGVRRIAGSDAFVVTGSSLLCILKEEELMDAAFPSSRIHSFSDEIVTIAYAEWKETQYEFALVLRSGRTLRVTASVDAAANRLRVDPPVAEYDGAKCGLLMSALCLLPAGPVKQWDEMRCVAGSGMGEVRLWGTDGASSSTTECGRIGFVISMAVVDEGDDAREGGAATVIAVTENRAINLWRIRYREPDWLQLLQKEEAAHSVRPSAVAYCSRTRTAVSAAEDGELCVWAMGDARFSLLRRFQTRGGAVRSLSVDGEGRILYGSVSGSLLALPLDILMAEPERRFIEGSNLREYFRDIAPGTRLTELQCLGEDGSAMEVTGERAAEWVDNEGSFLYLTSWTDGDSAITVFHNDTLLRMSSYHPPDHRVYDTGYTVLSDSARRSAILAAIPTMSRSKEGAEPYLVVQSTDGEIALIRECFGVVRAWRYRIRDEEAYGSPVQGAGKRRRRNQMLIVNAVAIDRSDDTALHVILGTTNGRILYAPVRGEGEQVPEGESVLDFALDKDLAGEGMIMYPRSARLAKTSITQLEYCRRRGECTALSKNGWMLRMRVVDGVLSVAEEDVSRELGVEWPVRLERRGEEEYVIGFNGRNLVVVSRRGHRQVHVDLYGSEEREEGYGSLEYGSEEGGVERITVYYVQNQGIIRHSQRALTAGMRQLAWTPHRDKIVFCTGVDRYLLTGSIDGEIVLGSRDYDSLSVRQRWYVPETTVACVARPDKHTLRIVIGGPRGELYVVEWSEEEEEEGRNPPLTAVATGNDSRAISVSALGDYIVAAFADAQIAIFRLDSATQRWKRVTAWEMPTEYRSAFTMVCAHLSPAHAGTILIDAITTAGTLTRLSFDEVDGKISHLRDVSIDRAALTVIRRDPEAGITVVGSDSGALFVYKDSEQSLELQEVWRDAHTCQITDVALFRSPSGALRVASVGMDCTITVLELEMGGAKLSLVRSAVFAVNDPASIVVWSEPSGNQRAIVAGCGLEIVDL</sequence>
<evidence type="ECO:0000313" key="9">
    <source>
        <dbReference type="Proteomes" id="UP000005239"/>
    </source>
</evidence>
<proteinExistence type="inferred from homology"/>
<dbReference type="GO" id="GO:0030488">
    <property type="term" value="P:tRNA methylation"/>
    <property type="evidence" value="ECO:0000318"/>
    <property type="project" value="GO_Central"/>
</dbReference>
<protein>
    <recommendedName>
        <fullName evidence="7">tRNA (34-2'-O)-methyltransferase regulator WDR6</fullName>
    </recommendedName>
</protein>
<comment type="similarity">
    <text evidence="6">Belongs to the WD repeat WDR6 family.</text>
</comment>
<keyword evidence="3" id="KW-0853">WD repeat</keyword>
<dbReference type="InterPro" id="IPR051973">
    <property type="entry name" value="tRNA_Anticodon_Mtase-Reg"/>
</dbReference>
<organism evidence="8 9">
    <name type="scientific">Pristionchus pacificus</name>
    <name type="common">Parasitic nematode worm</name>
    <dbReference type="NCBI Taxonomy" id="54126"/>
    <lineage>
        <taxon>Eukaryota</taxon>
        <taxon>Metazoa</taxon>
        <taxon>Ecdysozoa</taxon>
        <taxon>Nematoda</taxon>
        <taxon>Chromadorea</taxon>
        <taxon>Rhabditida</taxon>
        <taxon>Rhabditina</taxon>
        <taxon>Diplogasteromorpha</taxon>
        <taxon>Diplogasteroidea</taxon>
        <taxon>Neodiplogasteridae</taxon>
        <taxon>Pristionchus</taxon>
    </lineage>
</organism>
<evidence type="ECO:0000256" key="4">
    <source>
        <dbReference type="ARBA" id="ARBA00022694"/>
    </source>
</evidence>
<gene>
    <name evidence="8" type="primary">WBGene00273249</name>
</gene>
<dbReference type="SUPFAM" id="SSF50978">
    <property type="entry name" value="WD40 repeat-like"/>
    <property type="match status" value="1"/>
</dbReference>
<keyword evidence="4" id="KW-0819">tRNA processing</keyword>
<dbReference type="InterPro" id="IPR001680">
    <property type="entry name" value="WD40_rpt"/>
</dbReference>